<dbReference type="SUPFAM" id="SSF160443">
    <property type="entry name" value="SMR domain-like"/>
    <property type="match status" value="1"/>
</dbReference>
<gene>
    <name evidence="2" type="ORF">TRFO_16877</name>
</gene>
<dbReference type="InterPro" id="IPR036063">
    <property type="entry name" value="Smr_dom_sf"/>
</dbReference>
<dbReference type="VEuPathDB" id="TrichDB:TRFO_16877"/>
<accession>A0A1J4KTX9</accession>
<feature type="compositionally biased region" description="Basic and acidic residues" evidence="1">
    <location>
        <begin position="53"/>
        <end position="80"/>
    </location>
</feature>
<dbReference type="EMBL" id="MLAK01000548">
    <property type="protein sequence ID" value="OHT13118.1"/>
    <property type="molecule type" value="Genomic_DNA"/>
</dbReference>
<evidence type="ECO:0000256" key="1">
    <source>
        <dbReference type="SAM" id="MobiDB-lite"/>
    </source>
</evidence>
<dbReference type="AlphaFoldDB" id="A0A1J4KTX9"/>
<feature type="compositionally biased region" description="Polar residues" evidence="1">
    <location>
        <begin position="42"/>
        <end position="52"/>
    </location>
</feature>
<proteinExistence type="predicted"/>
<feature type="region of interest" description="Disordered" evidence="1">
    <location>
        <begin position="39"/>
        <end position="80"/>
    </location>
</feature>
<evidence type="ECO:0000313" key="2">
    <source>
        <dbReference type="EMBL" id="OHT13118.1"/>
    </source>
</evidence>
<reference evidence="2" key="1">
    <citation type="submission" date="2016-10" db="EMBL/GenBank/DDBJ databases">
        <authorList>
            <person name="Benchimol M."/>
            <person name="Almeida L.G."/>
            <person name="Vasconcelos A.T."/>
            <person name="Perreira-Neves A."/>
            <person name="Rosa I.A."/>
            <person name="Tasca T."/>
            <person name="Bogo M.R."/>
            <person name="de Souza W."/>
        </authorList>
    </citation>
    <scope>NUCLEOTIDE SEQUENCE [LARGE SCALE GENOMIC DNA]</scope>
    <source>
        <strain evidence="2">K</strain>
    </source>
</reference>
<organism evidence="2 3">
    <name type="scientific">Tritrichomonas foetus</name>
    <dbReference type="NCBI Taxonomy" id="1144522"/>
    <lineage>
        <taxon>Eukaryota</taxon>
        <taxon>Metamonada</taxon>
        <taxon>Parabasalia</taxon>
        <taxon>Tritrichomonadida</taxon>
        <taxon>Tritrichomonadidae</taxon>
        <taxon>Tritrichomonas</taxon>
    </lineage>
</organism>
<keyword evidence="3" id="KW-1185">Reference proteome</keyword>
<evidence type="ECO:0000313" key="3">
    <source>
        <dbReference type="Proteomes" id="UP000179807"/>
    </source>
</evidence>
<dbReference type="GeneID" id="94833954"/>
<protein>
    <recommendedName>
        <fullName evidence="4">Smr domain-containing protein</fullName>
    </recommendedName>
</protein>
<dbReference type="RefSeq" id="XP_068366254.1">
    <property type="nucleotide sequence ID" value="XM_068499250.1"/>
</dbReference>
<dbReference type="Proteomes" id="UP000179807">
    <property type="component" value="Unassembled WGS sequence"/>
</dbReference>
<sequence length="258" mass="30559">MRRRCVFNELDNQKLINDYLSNDTLKKCLDDDLFSPDILNQKPDSSENNSQNERNHQKEIDEEKSHDQILLDDGQQKPFDKKNMDRKLKALSFKNNDLQLLYHNTLRSCINRDTLKINALNHDTRALHLPKRKQYEIFIDVHGFRVWGATLLYRRIYLLMSSKKTSKIRWCIGKGNHSSKLSPLKRNPLYEYLKKETDNLGDSKLVQLTDQTKNLGQCIATLNPQYKHSKTIRYTLLRRMHSRSTKNSMKYITYYASF</sequence>
<comment type="caution">
    <text evidence="2">The sequence shown here is derived from an EMBL/GenBank/DDBJ whole genome shotgun (WGS) entry which is preliminary data.</text>
</comment>
<evidence type="ECO:0008006" key="4">
    <source>
        <dbReference type="Google" id="ProtNLM"/>
    </source>
</evidence>
<name>A0A1J4KTX9_9EUKA</name>